<dbReference type="OMA" id="MRDAMAY"/>
<dbReference type="InterPro" id="IPR001926">
    <property type="entry name" value="TrpB-like_PALP"/>
</dbReference>
<evidence type="ECO:0000256" key="1">
    <source>
        <dbReference type="ARBA" id="ARBA00001913"/>
    </source>
</evidence>
<gene>
    <name evidence="10" type="ORF">KFE25_005739</name>
</gene>
<comment type="cofactor">
    <cofactor evidence="3">
        <name>Mn(2+)</name>
        <dbReference type="ChEBI" id="CHEBI:29035"/>
    </cofactor>
</comment>
<evidence type="ECO:0000313" key="10">
    <source>
        <dbReference type="EMBL" id="KAG8459228.1"/>
    </source>
</evidence>
<comment type="cofactor">
    <cofactor evidence="4">
        <name>Mg(2+)</name>
        <dbReference type="ChEBI" id="CHEBI:18420"/>
    </cofactor>
</comment>
<dbReference type="EMBL" id="JAGTXO010000043">
    <property type="protein sequence ID" value="KAG8459228.1"/>
    <property type="molecule type" value="Genomic_DNA"/>
</dbReference>
<keyword evidence="7" id="KW-0663">Pyridoxal phosphate</keyword>
<proteinExistence type="inferred from homology"/>
<evidence type="ECO:0000256" key="6">
    <source>
        <dbReference type="ARBA" id="ARBA00022842"/>
    </source>
</evidence>
<dbReference type="InterPro" id="IPR000634">
    <property type="entry name" value="Ser/Thr_deHydtase_PyrdxlP-BS"/>
</dbReference>
<comment type="similarity">
    <text evidence="5">Belongs to the serine/threonine dehydratase family.</text>
</comment>
<dbReference type="FunFam" id="3.40.50.1100:FF:000005">
    <property type="entry name" value="Threonine dehydratase catabolic"/>
    <property type="match status" value="1"/>
</dbReference>
<comment type="cofactor">
    <cofactor evidence="2">
        <name>pyridoxal 5'-phosphate</name>
        <dbReference type="ChEBI" id="CHEBI:597326"/>
    </cofactor>
</comment>
<keyword evidence="11" id="KW-1185">Reference proteome</keyword>
<dbReference type="SUPFAM" id="SSF53686">
    <property type="entry name" value="Tryptophan synthase beta subunit-like PLP-dependent enzymes"/>
    <property type="match status" value="1"/>
</dbReference>
<sequence length="351" mass="36423">MRITRRGGGWARARAYWSEGAAAVTYADVARAQAKLLPHLPPTPLLTCARLDALAGRELFLKCDNLQATGSFKARGALNAVLSLPALRTRGVVAHSLGNHAAAVAFAAASRALPCTVVIPHTAPAAKVANARAHGATVELCEPGTANREAATMRIAEQLGYDIIPPYDDAHVIAGQGTLAIEMHRQLAELQPDRPPLDAIFVPISGGGMAAGVAIATRSLSPATRVIAVEPAGKGLGASLEAGRPLWPENLPPLSTLADGCRTAALGRITWPICHELLDRTVVPVTDAQITEAMRLTFDLAKLVVEPSGAMSLAAALAAADALGVRRVGLVLCGGNVDFDQPLPFVRAASG</sequence>
<name>A0A8J5X4K6_DIALT</name>
<dbReference type="GO" id="GO:0003941">
    <property type="term" value="F:L-serine ammonia-lyase activity"/>
    <property type="evidence" value="ECO:0007669"/>
    <property type="project" value="TreeGrafter"/>
</dbReference>
<protein>
    <recommendedName>
        <fullName evidence="9">Tryptophan synthase beta chain-like PALP domain-containing protein</fullName>
    </recommendedName>
</protein>
<evidence type="ECO:0000313" key="11">
    <source>
        <dbReference type="Proteomes" id="UP000751190"/>
    </source>
</evidence>
<dbReference type="PANTHER" id="PTHR43050:SF1">
    <property type="entry name" value="SERINE RACEMASE"/>
    <property type="match status" value="1"/>
</dbReference>
<dbReference type="GO" id="GO:0030170">
    <property type="term" value="F:pyridoxal phosphate binding"/>
    <property type="evidence" value="ECO:0007669"/>
    <property type="project" value="InterPro"/>
</dbReference>
<dbReference type="Proteomes" id="UP000751190">
    <property type="component" value="Unassembled WGS sequence"/>
</dbReference>
<dbReference type="PROSITE" id="PS00165">
    <property type="entry name" value="DEHYDRATASE_SER_THR"/>
    <property type="match status" value="1"/>
</dbReference>
<dbReference type="InterPro" id="IPR036052">
    <property type="entry name" value="TrpB-like_PALP_sf"/>
</dbReference>
<evidence type="ECO:0000259" key="9">
    <source>
        <dbReference type="Pfam" id="PF00291"/>
    </source>
</evidence>
<dbReference type="PANTHER" id="PTHR43050">
    <property type="entry name" value="SERINE / THREONINE RACEMASE FAMILY MEMBER"/>
    <property type="match status" value="1"/>
</dbReference>
<dbReference type="OrthoDB" id="4418812at2759"/>
<dbReference type="Gene3D" id="3.40.50.1100">
    <property type="match status" value="2"/>
</dbReference>
<dbReference type="GO" id="GO:0030378">
    <property type="term" value="F:serine racemase activity"/>
    <property type="evidence" value="ECO:0007669"/>
    <property type="project" value="TreeGrafter"/>
</dbReference>
<evidence type="ECO:0000256" key="5">
    <source>
        <dbReference type="ARBA" id="ARBA00010869"/>
    </source>
</evidence>
<evidence type="ECO:0000256" key="3">
    <source>
        <dbReference type="ARBA" id="ARBA00001936"/>
    </source>
</evidence>
<dbReference type="GO" id="GO:0070179">
    <property type="term" value="P:D-serine biosynthetic process"/>
    <property type="evidence" value="ECO:0007669"/>
    <property type="project" value="TreeGrafter"/>
</dbReference>
<dbReference type="CDD" id="cd01562">
    <property type="entry name" value="Thr-dehyd"/>
    <property type="match status" value="1"/>
</dbReference>
<evidence type="ECO:0000256" key="2">
    <source>
        <dbReference type="ARBA" id="ARBA00001933"/>
    </source>
</evidence>
<feature type="domain" description="Tryptophan synthase beta chain-like PALP" evidence="9">
    <location>
        <begin position="38"/>
        <end position="334"/>
    </location>
</feature>
<evidence type="ECO:0000256" key="7">
    <source>
        <dbReference type="ARBA" id="ARBA00022898"/>
    </source>
</evidence>
<evidence type="ECO:0000256" key="8">
    <source>
        <dbReference type="ARBA" id="ARBA00023239"/>
    </source>
</evidence>
<accession>A0A8J5X4K6</accession>
<dbReference type="AlphaFoldDB" id="A0A8J5X4K6"/>
<dbReference type="Pfam" id="PF00291">
    <property type="entry name" value="PALP"/>
    <property type="match status" value="1"/>
</dbReference>
<keyword evidence="6" id="KW-0460">Magnesium</keyword>
<dbReference type="GO" id="GO:0000287">
    <property type="term" value="F:magnesium ion binding"/>
    <property type="evidence" value="ECO:0007669"/>
    <property type="project" value="TreeGrafter"/>
</dbReference>
<organism evidence="10 11">
    <name type="scientific">Diacronema lutheri</name>
    <name type="common">Unicellular marine alga</name>
    <name type="synonym">Monochrysis lutheri</name>
    <dbReference type="NCBI Taxonomy" id="2081491"/>
    <lineage>
        <taxon>Eukaryota</taxon>
        <taxon>Haptista</taxon>
        <taxon>Haptophyta</taxon>
        <taxon>Pavlovophyceae</taxon>
        <taxon>Pavlovales</taxon>
        <taxon>Pavlovaceae</taxon>
        <taxon>Diacronema</taxon>
    </lineage>
</organism>
<keyword evidence="8" id="KW-0456">Lyase</keyword>
<dbReference type="GO" id="GO:0005524">
    <property type="term" value="F:ATP binding"/>
    <property type="evidence" value="ECO:0007669"/>
    <property type="project" value="TreeGrafter"/>
</dbReference>
<comment type="cofactor">
    <cofactor evidence="1">
        <name>Ca(2+)</name>
        <dbReference type="ChEBI" id="CHEBI:29108"/>
    </cofactor>
</comment>
<reference evidence="10" key="1">
    <citation type="submission" date="2021-05" db="EMBL/GenBank/DDBJ databases">
        <title>The genome of the haptophyte Pavlova lutheri (Diacronema luteri, Pavlovales) - a model for lipid biosynthesis in eukaryotic algae.</title>
        <authorList>
            <person name="Hulatt C.J."/>
            <person name="Posewitz M.C."/>
        </authorList>
    </citation>
    <scope>NUCLEOTIDE SEQUENCE</scope>
    <source>
        <strain evidence="10">NIVA-4/92</strain>
    </source>
</reference>
<dbReference type="GO" id="GO:0018114">
    <property type="term" value="F:threonine racemase activity"/>
    <property type="evidence" value="ECO:0007669"/>
    <property type="project" value="TreeGrafter"/>
</dbReference>
<evidence type="ECO:0000256" key="4">
    <source>
        <dbReference type="ARBA" id="ARBA00001946"/>
    </source>
</evidence>
<comment type="caution">
    <text evidence="10">The sequence shown here is derived from an EMBL/GenBank/DDBJ whole genome shotgun (WGS) entry which is preliminary data.</text>
</comment>